<reference evidence="2" key="1">
    <citation type="submission" date="2020-05" db="EMBL/GenBank/DDBJ databases">
        <title>Classification of alakaliphilic streptomycetes isolated from an alkaline soil next to Lonar Crater, India and a proposal for the recognition of Streptomyces alkaliterrae sp. nov.</title>
        <authorList>
            <person name="Golinska P."/>
        </authorList>
    </citation>
    <scope>NUCLEOTIDE SEQUENCE [LARGE SCALE GENOMIC DNA]</scope>
    <source>
        <strain evidence="2">OF3</strain>
    </source>
</reference>
<protein>
    <submittedName>
        <fullName evidence="1">Uncharacterized protein</fullName>
    </submittedName>
</protein>
<dbReference type="AlphaFoldDB" id="A0A7W3WJC4"/>
<name>A0A7W3WJC4_9ACTN</name>
<dbReference type="RefSeq" id="WP_181353943.1">
    <property type="nucleotide sequence ID" value="NZ_JABJWZ010000050.1"/>
</dbReference>
<gene>
    <name evidence="1" type="ORF">H3146_08300</name>
</gene>
<sequence>MGPVSGAVFAALPEGNALLAPDATGTLYRLLPGPLVATGLRRAAAGDLVAEPARSTTAGAGVGRGP</sequence>
<proteinExistence type="predicted"/>
<dbReference type="EMBL" id="JABJWZ010000050">
    <property type="protein sequence ID" value="MBB1253372.1"/>
    <property type="molecule type" value="Genomic_DNA"/>
</dbReference>
<comment type="caution">
    <text evidence="1">The sequence shown here is derived from an EMBL/GenBank/DDBJ whole genome shotgun (WGS) entry which is preliminary data.</text>
</comment>
<accession>A0A7W3WJC4</accession>
<organism evidence="1 2">
    <name type="scientific">Streptomyces alkaliterrae</name>
    <dbReference type="NCBI Taxonomy" id="2213162"/>
    <lineage>
        <taxon>Bacteria</taxon>
        <taxon>Bacillati</taxon>
        <taxon>Actinomycetota</taxon>
        <taxon>Actinomycetes</taxon>
        <taxon>Kitasatosporales</taxon>
        <taxon>Streptomycetaceae</taxon>
        <taxon>Streptomyces</taxon>
    </lineage>
</organism>
<dbReference type="Proteomes" id="UP000525686">
    <property type="component" value="Unassembled WGS sequence"/>
</dbReference>
<evidence type="ECO:0000313" key="2">
    <source>
        <dbReference type="Proteomes" id="UP000525686"/>
    </source>
</evidence>
<evidence type="ECO:0000313" key="1">
    <source>
        <dbReference type="EMBL" id="MBB1253372.1"/>
    </source>
</evidence>